<comment type="caution">
    <text evidence="1">The sequence shown here is derived from an EMBL/GenBank/DDBJ whole genome shotgun (WGS) entry which is preliminary data.</text>
</comment>
<sequence length="71" mass="8239">MYFITTKRMLEVCFSAHPNIQYRTNKVNSKTDNKTDNKTDGIRAGKQAADILMRGIGGLKFFWSFLLKFFL</sequence>
<gene>
    <name evidence="1" type="ORF">DW839_32690</name>
</gene>
<dbReference type="Proteomes" id="UP000283975">
    <property type="component" value="Unassembled WGS sequence"/>
</dbReference>
<proteinExistence type="predicted"/>
<dbReference type="RefSeq" id="WP_119206113.1">
    <property type="nucleotide sequence ID" value="NZ_JAWEXQ010000019.1"/>
</dbReference>
<protein>
    <submittedName>
        <fullName evidence="1">Uncharacterized protein</fullName>
    </submittedName>
</protein>
<accession>A0A414ADY2</accession>
<evidence type="ECO:0000313" key="1">
    <source>
        <dbReference type="EMBL" id="RHC45135.1"/>
    </source>
</evidence>
<name>A0A414ADY2_9FIRM</name>
<organism evidence="1 2">
    <name type="scientific">Enterocloster bolteae</name>
    <dbReference type="NCBI Taxonomy" id="208479"/>
    <lineage>
        <taxon>Bacteria</taxon>
        <taxon>Bacillati</taxon>
        <taxon>Bacillota</taxon>
        <taxon>Clostridia</taxon>
        <taxon>Lachnospirales</taxon>
        <taxon>Lachnospiraceae</taxon>
        <taxon>Enterocloster</taxon>
    </lineage>
</organism>
<evidence type="ECO:0000313" key="2">
    <source>
        <dbReference type="Proteomes" id="UP000283975"/>
    </source>
</evidence>
<dbReference type="AlphaFoldDB" id="A0A414ADY2"/>
<reference evidence="1 2" key="1">
    <citation type="submission" date="2018-08" db="EMBL/GenBank/DDBJ databases">
        <title>A genome reference for cultivated species of the human gut microbiota.</title>
        <authorList>
            <person name="Zou Y."/>
            <person name="Xue W."/>
            <person name="Luo G."/>
        </authorList>
    </citation>
    <scope>NUCLEOTIDE SEQUENCE [LARGE SCALE GENOMIC DNA]</scope>
    <source>
        <strain evidence="1 2">AM35-14</strain>
    </source>
</reference>
<dbReference type="EMBL" id="QSHZ01000082">
    <property type="protein sequence ID" value="RHC45135.1"/>
    <property type="molecule type" value="Genomic_DNA"/>
</dbReference>